<accession>A0A0L7QXA7</accession>
<dbReference type="PANTHER" id="PTHR46348">
    <property type="entry name" value="DELETED IN LUNG AND ESOPHAGEAL CANCER PROTEIN 1"/>
    <property type="match status" value="1"/>
</dbReference>
<dbReference type="GO" id="GO:0008285">
    <property type="term" value="P:negative regulation of cell population proliferation"/>
    <property type="evidence" value="ECO:0007669"/>
    <property type="project" value="InterPro"/>
</dbReference>
<dbReference type="Gene3D" id="2.60.40.10">
    <property type="entry name" value="Immunoglobulins"/>
    <property type="match status" value="1"/>
</dbReference>
<dbReference type="STRING" id="597456.A0A0L7QXA7"/>
<keyword evidence="3" id="KW-1185">Reference proteome</keyword>
<name>A0A0L7QXA7_9HYME</name>
<evidence type="ECO:0000313" key="3">
    <source>
        <dbReference type="Proteomes" id="UP000053825"/>
    </source>
</evidence>
<dbReference type="PANTHER" id="PTHR46348:SF1">
    <property type="entry name" value="DELETED IN LUNG AND ESOPHAGEAL CANCER PROTEIN 1"/>
    <property type="match status" value="1"/>
</dbReference>
<gene>
    <name evidence="2" type="ORF">WH47_02762</name>
</gene>
<dbReference type="EMBL" id="KQ414705">
    <property type="protein sequence ID" value="KOC63253.1"/>
    <property type="molecule type" value="Genomic_DNA"/>
</dbReference>
<feature type="region of interest" description="Disordered" evidence="1">
    <location>
        <begin position="1"/>
        <end position="31"/>
    </location>
</feature>
<organism evidence="2 3">
    <name type="scientific">Habropoda laboriosa</name>
    <dbReference type="NCBI Taxonomy" id="597456"/>
    <lineage>
        <taxon>Eukaryota</taxon>
        <taxon>Metazoa</taxon>
        <taxon>Ecdysozoa</taxon>
        <taxon>Arthropoda</taxon>
        <taxon>Hexapoda</taxon>
        <taxon>Insecta</taxon>
        <taxon>Pterygota</taxon>
        <taxon>Neoptera</taxon>
        <taxon>Endopterygota</taxon>
        <taxon>Hymenoptera</taxon>
        <taxon>Apocrita</taxon>
        <taxon>Aculeata</taxon>
        <taxon>Apoidea</taxon>
        <taxon>Anthophila</taxon>
        <taxon>Apidae</taxon>
        <taxon>Habropoda</taxon>
    </lineage>
</organism>
<dbReference type="Pfam" id="PF23316">
    <property type="entry name" value="Ig_DLEC1_6th"/>
    <property type="match status" value="1"/>
</dbReference>
<proteinExistence type="predicted"/>
<evidence type="ECO:0000256" key="1">
    <source>
        <dbReference type="SAM" id="MobiDB-lite"/>
    </source>
</evidence>
<dbReference type="GO" id="GO:0005929">
    <property type="term" value="C:cilium"/>
    <property type="evidence" value="ECO:0007669"/>
    <property type="project" value="TreeGrafter"/>
</dbReference>
<reference evidence="2 3" key="1">
    <citation type="submission" date="2015-07" db="EMBL/GenBank/DDBJ databases">
        <title>The genome of Habropoda laboriosa.</title>
        <authorList>
            <person name="Pan H."/>
            <person name="Kapheim K."/>
        </authorList>
    </citation>
    <scope>NUCLEOTIDE SEQUENCE [LARGE SCALE GENOMIC DNA]</scope>
    <source>
        <strain evidence="2">0110345459</strain>
    </source>
</reference>
<dbReference type="GO" id="GO:0015631">
    <property type="term" value="F:tubulin binding"/>
    <property type="evidence" value="ECO:0007669"/>
    <property type="project" value="TreeGrafter"/>
</dbReference>
<dbReference type="AlphaFoldDB" id="A0A0L7QXA7"/>
<protein>
    <submittedName>
        <fullName evidence="2">Deleted in lung and esophageal cancer protein 1</fullName>
    </submittedName>
</protein>
<dbReference type="InterPro" id="IPR033304">
    <property type="entry name" value="DLEC1"/>
</dbReference>
<evidence type="ECO:0000313" key="2">
    <source>
        <dbReference type="EMBL" id="KOC63253.1"/>
    </source>
</evidence>
<dbReference type="GO" id="GO:0005737">
    <property type="term" value="C:cytoplasm"/>
    <property type="evidence" value="ECO:0007669"/>
    <property type="project" value="TreeGrafter"/>
</dbReference>
<dbReference type="Proteomes" id="UP000053825">
    <property type="component" value="Unassembled WGS sequence"/>
</dbReference>
<sequence>MNPTRDFYAKNNEGHENAKSVRRSSPQDATRQKNYNWKISNILVQSAQKNVILQRTSTYLVCNYKDKLRNACPADIKTLKYCTDIVQDESKSEERIKPTDTDYEEQEAHLDTHPSELIELPKVRIWDEYKKLVESSRLRPRRRPTLKPELSNVTSLPKIRIDRSIIKIDPLQRILVVDTNYVQFRNFELKKVYKKVVTLQNVSNAPARFQIEPRPYRSKFRVIVNPVIENRSIVPPGMQLQLIILFRCDDIDEPEEMLVLNVQHGRSLIIRLHGYKDPPILFGTCMLEKITCKRSNADMKLLEQSSNADVVTSFHSINVFYSLINNDNAVTWSTIEDSFVSTTFDCKKSFVGEEVYIPIKFENAGGEGRFFIMSETDWFTMDIKDITSMNVLELPCFTISPAYFSLKANDEMILHMSFTPDCYGIHPFEKVWSFKRNIDKRAKYYVNLSTSVPDGIGQCVISVSNVSEICMNFKWQKRDAQSDDGRINEENYFPLEFLHIKPDRGIFTPTSVHYFTITAEYKNLDPNYYVAILQLYVEDIPLKAIPNISEIQTKKSTTRHRKCLTSVDIWVADVEIWLQYMMDDESKTCVNIVFKLFFTQPEMNHPKEYELFSHYDLVDLKQFEPDNSNYFKNINSFKNIIYNRALFIGIEETYILMLKNLANNSLNYSWGEVNGLDSKKMKLCVCPEKGEVSVGNGQKIEITFTPIKEGIVQSLFIPCFIGDSRKIIMLGIECSIKPLYVTFYLPLGDEESLELRNNFTRVEWRVDSLKHAFDVAGKSKKHMKILDKYRMREERELMNTNLDQGEVLKDASTGPSMHEVAAEESAEQSYASTSTSEIIQVIERLYRFPNLMTQSEKYSQDIVPVFEKIFPLPQQPVVIEFLGLKLRTVKKKTLIIKNETSIPTNFWLCVKNFYPITCSCEGKTQEDQIKIIYKRVHGQQKGLIEETLHKMKQPGSGVVIYIDPLNSEIGPFQAIPIDVYVFADTWGIYVDEVEINITGLPQYTIGICVQVVGSPVTLSISDKNEFNVPVIKYGIEAAGVRLEDRKIVLKNTSVVPIVIDWHTFLVKPPTETKPFNVAFDLCTPFTNKLASKLRASKQKSDSEMHLEEHKNVQRTFRGLHTCDSIEISNVTDISSSYSYRDNYCARQSGYYFPPIEIDITANIIKPKLHFDISKFDRTFTCFVNDVMLSRKKRLEKPGQSLETLEIISDIPYNTEECQLYGEGTLDEKYHTPGV</sequence>
<dbReference type="InterPro" id="IPR013783">
    <property type="entry name" value="Ig-like_fold"/>
</dbReference>